<dbReference type="InterPro" id="IPR009899">
    <property type="entry name" value="ArdA"/>
</dbReference>
<dbReference type="Gene3D" id="1.10.10.1190">
    <property type="entry name" value="Antirestriction protein ArdA, domain 3"/>
    <property type="match status" value="1"/>
</dbReference>
<dbReference type="AlphaFoldDB" id="A0A059G1W8"/>
<dbReference type="PATRIC" id="fig|1280953.3.peg.3762"/>
<dbReference type="STRING" id="1280953.HOC_18804"/>
<dbReference type="Pfam" id="PF07275">
    <property type="entry name" value="ArdA"/>
    <property type="match status" value="1"/>
</dbReference>
<evidence type="ECO:0000313" key="2">
    <source>
        <dbReference type="Proteomes" id="UP000024942"/>
    </source>
</evidence>
<dbReference type="InterPro" id="IPR041893">
    <property type="entry name" value="ArdA_dom3"/>
</dbReference>
<dbReference type="EMBL" id="ARYL01000049">
    <property type="protein sequence ID" value="KDA00801.1"/>
    <property type="molecule type" value="Genomic_DNA"/>
</dbReference>
<dbReference type="Gene3D" id="3.10.20.480">
    <property type="entry name" value="Antirestriction protein ArdA, domain 1"/>
    <property type="match status" value="1"/>
</dbReference>
<name>A0A059G1W8_9PROT</name>
<dbReference type="OrthoDB" id="944647at2"/>
<comment type="caution">
    <text evidence="1">The sequence shown here is derived from an EMBL/GenBank/DDBJ whole genome shotgun (WGS) entry which is preliminary data.</text>
</comment>
<gene>
    <name evidence="1" type="ORF">HOC_18804</name>
</gene>
<dbReference type="InterPro" id="IPR041895">
    <property type="entry name" value="ArdA_dom1"/>
</dbReference>
<reference evidence="1 2" key="1">
    <citation type="journal article" date="2014" name="Antonie Van Leeuwenhoek">
        <title>Hyphomonas beringensis sp. nov. and Hyphomonas chukchiensis sp. nov., isolated from surface seawater of the Bering Sea and Chukchi Sea.</title>
        <authorList>
            <person name="Li C."/>
            <person name="Lai Q."/>
            <person name="Li G."/>
            <person name="Dong C."/>
            <person name="Wang J."/>
            <person name="Liao Y."/>
            <person name="Shao Z."/>
        </authorList>
    </citation>
    <scope>NUCLEOTIDE SEQUENCE [LARGE SCALE GENOMIC DNA]</scope>
    <source>
        <strain evidence="1 2">SCH89</strain>
    </source>
</reference>
<sequence>MTLSPETPAPLGTDTGPDLRETQRIYVACLAAYNNGRLHGAWIDATEPDEVMDKVRAMLAASPEPDGDEWSIHDYEGFEGCTISEYASFETVCALAAFITEHGALGAKLYRHFGDDLAQAEAAFEDYAGEYRSAADFAEEITRDSGTEIPASLEYYIDWTALARDMALNGEIMVFQTGFDEVHIFWSR</sequence>
<dbReference type="Proteomes" id="UP000024942">
    <property type="component" value="Unassembled WGS sequence"/>
</dbReference>
<keyword evidence="2" id="KW-1185">Reference proteome</keyword>
<dbReference type="RefSeq" id="WP_084146458.1">
    <property type="nucleotide sequence ID" value="NZ_ARYL01000049.1"/>
</dbReference>
<protein>
    <submittedName>
        <fullName evidence="1">Antirestriction protein</fullName>
    </submittedName>
</protein>
<proteinExistence type="predicted"/>
<evidence type="ECO:0000313" key="1">
    <source>
        <dbReference type="EMBL" id="KDA00801.1"/>
    </source>
</evidence>
<organism evidence="1 2">
    <name type="scientific">Hyphomonas oceanitis SCH89</name>
    <dbReference type="NCBI Taxonomy" id="1280953"/>
    <lineage>
        <taxon>Bacteria</taxon>
        <taxon>Pseudomonadati</taxon>
        <taxon>Pseudomonadota</taxon>
        <taxon>Alphaproteobacteria</taxon>
        <taxon>Hyphomonadales</taxon>
        <taxon>Hyphomonadaceae</taxon>
        <taxon>Hyphomonas</taxon>
    </lineage>
</organism>
<dbReference type="eggNOG" id="COG4734">
    <property type="taxonomic scope" value="Bacteria"/>
</dbReference>
<accession>A0A059G1W8</accession>